<dbReference type="InterPro" id="IPR001789">
    <property type="entry name" value="Sig_transdc_resp-reg_receiver"/>
</dbReference>
<keyword evidence="1" id="KW-0597">Phosphoprotein</keyword>
<dbReference type="InterPro" id="IPR011006">
    <property type="entry name" value="CheY-like_superfamily"/>
</dbReference>
<dbReference type="PROSITE" id="PS50110">
    <property type="entry name" value="RESPONSE_REGULATORY"/>
    <property type="match status" value="1"/>
</dbReference>
<evidence type="ECO:0000313" key="4">
    <source>
        <dbReference type="EMBL" id="RLL64097.1"/>
    </source>
</evidence>
<dbReference type="PROSITE" id="PS50921">
    <property type="entry name" value="ANTAR"/>
    <property type="match status" value="1"/>
</dbReference>
<protein>
    <submittedName>
        <fullName evidence="4">ANTAR domain-containing protein</fullName>
    </submittedName>
</protein>
<proteinExistence type="predicted"/>
<dbReference type="Gene3D" id="3.40.50.2300">
    <property type="match status" value="1"/>
</dbReference>
<dbReference type="SMART" id="SM00448">
    <property type="entry name" value="REC"/>
    <property type="match status" value="1"/>
</dbReference>
<evidence type="ECO:0000259" key="2">
    <source>
        <dbReference type="PROSITE" id="PS50110"/>
    </source>
</evidence>
<accession>A0A421BMF7</accession>
<dbReference type="GO" id="GO:0003723">
    <property type="term" value="F:RNA binding"/>
    <property type="evidence" value="ECO:0007669"/>
    <property type="project" value="InterPro"/>
</dbReference>
<reference evidence="4 5" key="1">
    <citation type="submission" date="2018-10" db="EMBL/GenBank/DDBJ databases">
        <title>Rhodobacter sp . BO-81.</title>
        <authorList>
            <person name="Im W.T."/>
        </authorList>
    </citation>
    <scope>NUCLEOTIDE SEQUENCE [LARGE SCALE GENOMIC DNA]</scope>
    <source>
        <strain evidence="4 5">BO-81</strain>
    </source>
</reference>
<evidence type="ECO:0000259" key="3">
    <source>
        <dbReference type="PROSITE" id="PS50921"/>
    </source>
</evidence>
<dbReference type="Proteomes" id="UP000279673">
    <property type="component" value="Unassembled WGS sequence"/>
</dbReference>
<dbReference type="InterPro" id="IPR036388">
    <property type="entry name" value="WH-like_DNA-bd_sf"/>
</dbReference>
<feature type="domain" description="Response regulatory" evidence="2">
    <location>
        <begin position="6"/>
        <end position="120"/>
    </location>
</feature>
<dbReference type="Gene3D" id="1.10.10.10">
    <property type="entry name" value="Winged helix-like DNA-binding domain superfamily/Winged helix DNA-binding domain"/>
    <property type="match status" value="1"/>
</dbReference>
<name>A0A421BMF7_9RHOB</name>
<gene>
    <name evidence="4" type="ORF">DYS74_12785</name>
</gene>
<organism evidence="4 5">
    <name type="scientific">Paenirhodobacter hankyongi</name>
    <dbReference type="NCBI Taxonomy" id="2294033"/>
    <lineage>
        <taxon>Bacteria</taxon>
        <taxon>Pseudomonadati</taxon>
        <taxon>Pseudomonadota</taxon>
        <taxon>Alphaproteobacteria</taxon>
        <taxon>Rhodobacterales</taxon>
        <taxon>Rhodobacter group</taxon>
        <taxon>Paenirhodobacter</taxon>
    </lineage>
</organism>
<dbReference type="PIRSF" id="PIRSF036382">
    <property type="entry name" value="RR_antiterm"/>
    <property type="match status" value="1"/>
</dbReference>
<dbReference type="AlphaFoldDB" id="A0A421BMF7"/>
<evidence type="ECO:0000313" key="5">
    <source>
        <dbReference type="Proteomes" id="UP000279673"/>
    </source>
</evidence>
<dbReference type="GO" id="GO:0000160">
    <property type="term" value="P:phosphorelay signal transduction system"/>
    <property type="evidence" value="ECO:0007669"/>
    <property type="project" value="InterPro"/>
</dbReference>
<keyword evidence="5" id="KW-1185">Reference proteome</keyword>
<dbReference type="SUPFAM" id="SSF52172">
    <property type="entry name" value="CheY-like"/>
    <property type="match status" value="1"/>
</dbReference>
<feature type="domain" description="ANTAR" evidence="3">
    <location>
        <begin position="126"/>
        <end position="187"/>
    </location>
</feature>
<sequence>MTRPLSIVVVEKDRDRARMIVDGLREAGAHEVVVIGDEVGLARRIAERNPDIVLIDLASPSRDVLEELTLATAPMERPVAMFVDRTDGGLTRAAIEAGVSAYVVDGLRPERLTPILDAAIARFALLQKMRAELAATRRALEERKVIDRAKGLLMRARNIDEDAAYALLRKTAMAQGRKIADVAQALVTAAELLK</sequence>
<dbReference type="EMBL" id="RCHI01000012">
    <property type="protein sequence ID" value="RLL64097.1"/>
    <property type="molecule type" value="Genomic_DNA"/>
</dbReference>
<dbReference type="InterPro" id="IPR008327">
    <property type="entry name" value="Sig_transdc_resp-reg_antiterm"/>
</dbReference>
<feature type="modified residue" description="4-aspartylphosphate" evidence="1">
    <location>
        <position position="56"/>
    </location>
</feature>
<dbReference type="Pfam" id="PF03861">
    <property type="entry name" value="ANTAR"/>
    <property type="match status" value="1"/>
</dbReference>
<dbReference type="InterPro" id="IPR005561">
    <property type="entry name" value="ANTAR"/>
</dbReference>
<dbReference type="SMART" id="SM01012">
    <property type="entry name" value="ANTAR"/>
    <property type="match status" value="1"/>
</dbReference>
<comment type="caution">
    <text evidence="4">The sequence shown here is derived from an EMBL/GenBank/DDBJ whole genome shotgun (WGS) entry which is preliminary data.</text>
</comment>
<dbReference type="RefSeq" id="WP_121534082.1">
    <property type="nucleotide sequence ID" value="NZ_RCHI01000012.1"/>
</dbReference>
<evidence type="ECO:0000256" key="1">
    <source>
        <dbReference type="PROSITE-ProRule" id="PRU00169"/>
    </source>
</evidence>